<reference evidence="2 3" key="1">
    <citation type="journal article" date="2021" name="Elife">
        <title>Chloroplast acquisition without the gene transfer in kleptoplastic sea slugs, Plakobranchus ocellatus.</title>
        <authorList>
            <person name="Maeda T."/>
            <person name="Takahashi S."/>
            <person name="Yoshida T."/>
            <person name="Shimamura S."/>
            <person name="Takaki Y."/>
            <person name="Nagai Y."/>
            <person name="Toyoda A."/>
            <person name="Suzuki Y."/>
            <person name="Arimoto A."/>
            <person name="Ishii H."/>
            <person name="Satoh N."/>
            <person name="Nishiyama T."/>
            <person name="Hasebe M."/>
            <person name="Maruyama T."/>
            <person name="Minagawa J."/>
            <person name="Obokata J."/>
            <person name="Shigenobu S."/>
        </authorList>
    </citation>
    <scope>NUCLEOTIDE SEQUENCE [LARGE SCALE GENOMIC DNA]</scope>
</reference>
<dbReference type="Pfam" id="PF14529">
    <property type="entry name" value="Exo_endo_phos_2"/>
    <property type="match status" value="1"/>
</dbReference>
<gene>
    <name evidence="2" type="ORF">PoB_004599100</name>
</gene>
<dbReference type="InterPro" id="IPR036691">
    <property type="entry name" value="Endo/exonu/phosph_ase_sf"/>
</dbReference>
<dbReference type="Gene3D" id="3.60.10.10">
    <property type="entry name" value="Endonuclease/exonuclease/phosphatase"/>
    <property type="match status" value="1"/>
</dbReference>
<keyword evidence="2" id="KW-0808">Transferase</keyword>
<keyword evidence="2" id="KW-0548">Nucleotidyltransferase</keyword>
<dbReference type="Gene3D" id="3.30.420.10">
    <property type="entry name" value="Ribonuclease H-like superfamily/Ribonuclease H"/>
    <property type="match status" value="1"/>
</dbReference>
<keyword evidence="3" id="KW-1185">Reference proteome</keyword>
<name>A0AAV4BKG6_9GAST</name>
<dbReference type="SUPFAM" id="SSF56219">
    <property type="entry name" value="DNase I-like"/>
    <property type="match status" value="1"/>
</dbReference>
<dbReference type="InterPro" id="IPR036397">
    <property type="entry name" value="RNaseH_sf"/>
</dbReference>
<keyword evidence="2" id="KW-0695">RNA-directed DNA polymerase</keyword>
<feature type="domain" description="Endonuclease/exonuclease/phosphatase" evidence="1">
    <location>
        <begin position="2"/>
        <end position="62"/>
    </location>
</feature>
<evidence type="ECO:0000259" key="1">
    <source>
        <dbReference type="Pfam" id="PF14529"/>
    </source>
</evidence>
<evidence type="ECO:0000313" key="2">
    <source>
        <dbReference type="EMBL" id="GFO19486.1"/>
    </source>
</evidence>
<proteinExistence type="predicted"/>
<dbReference type="GO" id="GO:0003964">
    <property type="term" value="F:RNA-directed DNA polymerase activity"/>
    <property type="evidence" value="ECO:0007669"/>
    <property type="project" value="UniProtKB-KW"/>
</dbReference>
<dbReference type="InterPro" id="IPR005135">
    <property type="entry name" value="Endo/exonuclease/phosphatase"/>
</dbReference>
<evidence type="ECO:0000313" key="3">
    <source>
        <dbReference type="Proteomes" id="UP000735302"/>
    </source>
</evidence>
<dbReference type="GO" id="GO:0003676">
    <property type="term" value="F:nucleic acid binding"/>
    <property type="evidence" value="ECO:0007669"/>
    <property type="project" value="InterPro"/>
</dbReference>
<accession>A0AAV4BKG6</accession>
<organism evidence="2 3">
    <name type="scientific">Plakobranchus ocellatus</name>
    <dbReference type="NCBI Taxonomy" id="259542"/>
    <lineage>
        <taxon>Eukaryota</taxon>
        <taxon>Metazoa</taxon>
        <taxon>Spiralia</taxon>
        <taxon>Lophotrochozoa</taxon>
        <taxon>Mollusca</taxon>
        <taxon>Gastropoda</taxon>
        <taxon>Heterobranchia</taxon>
        <taxon>Euthyneura</taxon>
        <taxon>Panpulmonata</taxon>
        <taxon>Sacoglossa</taxon>
        <taxon>Placobranchoidea</taxon>
        <taxon>Plakobranchidae</taxon>
        <taxon>Plakobranchus</taxon>
    </lineage>
</organism>
<dbReference type="AlphaFoldDB" id="A0AAV4BKG6"/>
<dbReference type="EMBL" id="BLXT01005065">
    <property type="protein sequence ID" value="GFO19486.1"/>
    <property type="molecule type" value="Genomic_DNA"/>
</dbReference>
<comment type="caution">
    <text evidence="2">The sequence shown here is derived from an EMBL/GenBank/DDBJ whole genome shotgun (WGS) entry which is preliminary data.</text>
</comment>
<sequence length="381" mass="42906">MLEEFTAENDLIILNSGEQTFVHSAYHSTSVIDLAVATPSIASECSWAAHSDLCGSDHFPIFLTLTSNFSPNVKTTSFNFQKADWSFFGDLCRLSLDDSMADIEQFTSKLLDAARSSIPFHKGTKCKTQVPRFTQEFRSKLDYGSVVYGSAKKHVLRALDLIHHQGLRIALGAFRTSPIKSLYAEAGESSLEHWRIKLASNYVLKLKSLPRNPCHEVVFEAPLSDFPANTKSEPNLVARTFERIKNAKIKLITIDNLHVQCPPPWEEHTFNVDIFLMKQKKKIPVKLLIEENFFRINEKFSNHYDVFTDGSKLEEKVAAAAYFPEHPDRSKATRLRDGASVFSAELEGIALTLTEIKKLTKTLSTVTACQPYRLSKAKISK</sequence>
<protein>
    <submittedName>
        <fullName evidence="2">RNA-directed DNA polymerase from mobile element jockey</fullName>
    </submittedName>
</protein>
<dbReference type="Proteomes" id="UP000735302">
    <property type="component" value="Unassembled WGS sequence"/>
</dbReference>